<evidence type="ECO:0000259" key="8">
    <source>
        <dbReference type="PROSITE" id="PS50928"/>
    </source>
</evidence>
<evidence type="ECO:0000313" key="10">
    <source>
        <dbReference type="Proteomes" id="UP000198654"/>
    </source>
</evidence>
<dbReference type="Pfam" id="PF00528">
    <property type="entry name" value="BPD_transp_1"/>
    <property type="match status" value="1"/>
</dbReference>
<comment type="subcellular location">
    <subcellularLocation>
        <location evidence="1 7">Cell membrane</location>
        <topology evidence="1 7">Multi-pass membrane protein</topology>
    </subcellularLocation>
</comment>
<feature type="transmembrane region" description="Helical" evidence="7">
    <location>
        <begin position="12"/>
        <end position="38"/>
    </location>
</feature>
<keyword evidence="6 7" id="KW-0472">Membrane</keyword>
<feature type="transmembrane region" description="Helical" evidence="7">
    <location>
        <begin position="530"/>
        <end position="551"/>
    </location>
</feature>
<feature type="transmembrane region" description="Helical" evidence="7">
    <location>
        <begin position="302"/>
        <end position="334"/>
    </location>
</feature>
<feature type="transmembrane region" description="Helical" evidence="7">
    <location>
        <begin position="394"/>
        <end position="416"/>
    </location>
</feature>
<keyword evidence="2 7" id="KW-0813">Transport</keyword>
<keyword evidence="5 7" id="KW-1133">Transmembrane helix</keyword>
<feature type="domain" description="ABC transmembrane type-1" evidence="8">
    <location>
        <begin position="360"/>
        <end position="548"/>
    </location>
</feature>
<feature type="transmembrane region" description="Helical" evidence="7">
    <location>
        <begin position="252"/>
        <end position="279"/>
    </location>
</feature>
<evidence type="ECO:0000256" key="6">
    <source>
        <dbReference type="ARBA" id="ARBA00023136"/>
    </source>
</evidence>
<dbReference type="GO" id="GO:0005886">
    <property type="term" value="C:plasma membrane"/>
    <property type="evidence" value="ECO:0007669"/>
    <property type="project" value="UniProtKB-SubCell"/>
</dbReference>
<dbReference type="AlphaFoldDB" id="A0A1G9I0U6"/>
<keyword evidence="4 7" id="KW-0812">Transmembrane</keyword>
<evidence type="ECO:0000313" key="9">
    <source>
        <dbReference type="EMBL" id="SDL18841.1"/>
    </source>
</evidence>
<dbReference type="GO" id="GO:0055085">
    <property type="term" value="P:transmembrane transport"/>
    <property type="evidence" value="ECO:0007669"/>
    <property type="project" value="InterPro"/>
</dbReference>
<evidence type="ECO:0000256" key="7">
    <source>
        <dbReference type="RuleBase" id="RU363032"/>
    </source>
</evidence>
<dbReference type="SUPFAM" id="SSF161098">
    <property type="entry name" value="MetI-like"/>
    <property type="match status" value="2"/>
</dbReference>
<dbReference type="PROSITE" id="PS50928">
    <property type="entry name" value="ABC_TM1"/>
    <property type="match status" value="2"/>
</dbReference>
<dbReference type="EMBL" id="FNGI01000002">
    <property type="protein sequence ID" value="SDL18841.1"/>
    <property type="molecule type" value="Genomic_DNA"/>
</dbReference>
<keyword evidence="10" id="KW-1185">Reference proteome</keyword>
<evidence type="ECO:0000256" key="4">
    <source>
        <dbReference type="ARBA" id="ARBA00022692"/>
    </source>
</evidence>
<sequence length="566" mass="60260">MSGYALGIRLAPWLAIALLSLPVISGLAGVIAPAFGWLPALGGDMLTLAHWQALWQAPGLARMVQLSYTTGLISAALSLTIVALFLGAFMQTRLFTAVRRLLSPLLAVPHAAAAIGLAFLLSPSGLLSRSLSPWLTGWQYPPDILFPGDPHGFALIAGLVIKEIPFLLLMSLAALPQCQANERLHVARALGYGPLTAFLKAVLPGLYPLLRLPVYAVIAFASSTVDVALILGPTTPPPLAVAVLRWLNDPDLAMRFMASAGALLQLLVTLAALASWWLIERLIHWSTTGWLANGRRRSADRLLGGIALGAISVALLLMLSSLLGLTLWSLAAYWPFPQALPQPLTLRNWMDATGGLGDPLSQAAVIGIAATLLSLVLVVGALEAETLNECPTRPWAQLVLYLPLLVPPVAFLFGLVMLQAQFGVKPGLTVVVFSHAVFVLPYVFLSLVESYRRLDPRWARLARSLGASPARVFWRVRLPMLCAPLLTAAAVGFAVSIGQYLPTLLLGAGRVSTITTEAVNLASGGDRRLAAVYALLQLALPALGFALALGLPRLLFRHRSGLLTSA</sequence>
<dbReference type="CDD" id="cd06261">
    <property type="entry name" value="TM_PBP2"/>
    <property type="match status" value="1"/>
</dbReference>
<dbReference type="InterPro" id="IPR035906">
    <property type="entry name" value="MetI-like_sf"/>
</dbReference>
<dbReference type="Proteomes" id="UP000198654">
    <property type="component" value="Unassembled WGS sequence"/>
</dbReference>
<reference evidence="9 10" key="1">
    <citation type="submission" date="2016-10" db="EMBL/GenBank/DDBJ databases">
        <authorList>
            <person name="de Groot N.N."/>
        </authorList>
    </citation>
    <scope>NUCLEOTIDE SEQUENCE [LARGE SCALE GENOMIC DNA]</scope>
    <source>
        <strain evidence="9 10">DSM 14789</strain>
    </source>
</reference>
<comment type="similarity">
    <text evidence="7">Belongs to the binding-protein-dependent transport system permease family.</text>
</comment>
<feature type="transmembrane region" description="Helical" evidence="7">
    <location>
        <begin position="481"/>
        <end position="501"/>
    </location>
</feature>
<organism evidence="9 10">
    <name type="scientific">Modicisalibacter muralis</name>
    <dbReference type="NCBI Taxonomy" id="119000"/>
    <lineage>
        <taxon>Bacteria</taxon>
        <taxon>Pseudomonadati</taxon>
        <taxon>Pseudomonadota</taxon>
        <taxon>Gammaproteobacteria</taxon>
        <taxon>Oceanospirillales</taxon>
        <taxon>Halomonadaceae</taxon>
        <taxon>Modicisalibacter</taxon>
    </lineage>
</organism>
<dbReference type="InterPro" id="IPR000515">
    <property type="entry name" value="MetI-like"/>
</dbReference>
<feature type="transmembrane region" description="Helical" evidence="7">
    <location>
        <begin position="360"/>
        <end position="382"/>
    </location>
</feature>
<dbReference type="Gene3D" id="1.10.3720.10">
    <property type="entry name" value="MetI-like"/>
    <property type="match status" value="2"/>
</dbReference>
<evidence type="ECO:0000256" key="5">
    <source>
        <dbReference type="ARBA" id="ARBA00022989"/>
    </source>
</evidence>
<protein>
    <submittedName>
        <fullName evidence="9">Putative thiamine transport system permease protein</fullName>
    </submittedName>
</protein>
<feature type="transmembrane region" description="Helical" evidence="7">
    <location>
        <begin position="428"/>
        <end position="448"/>
    </location>
</feature>
<feature type="transmembrane region" description="Helical" evidence="7">
    <location>
        <begin position="153"/>
        <end position="175"/>
    </location>
</feature>
<dbReference type="PANTHER" id="PTHR30183:SF6">
    <property type="entry name" value="INNER MEMBRANE ABC TRANSPORTER PERMEASE PROTEIN YNJC"/>
    <property type="match status" value="1"/>
</dbReference>
<accession>A0A1G9I0U6</accession>
<dbReference type="RefSeq" id="WP_245704077.1">
    <property type="nucleotide sequence ID" value="NZ_FNGI01000002.1"/>
</dbReference>
<gene>
    <name evidence="9" type="ORF">SAMN05661010_01002</name>
</gene>
<evidence type="ECO:0000256" key="2">
    <source>
        <dbReference type="ARBA" id="ARBA00022448"/>
    </source>
</evidence>
<feature type="transmembrane region" description="Helical" evidence="7">
    <location>
        <begin position="68"/>
        <end position="89"/>
    </location>
</feature>
<dbReference type="STRING" id="119000.SAMN05661010_01002"/>
<name>A0A1G9I0U6_9GAMM</name>
<evidence type="ECO:0000256" key="1">
    <source>
        <dbReference type="ARBA" id="ARBA00004651"/>
    </source>
</evidence>
<feature type="domain" description="ABC transmembrane type-1" evidence="8">
    <location>
        <begin position="60"/>
        <end position="275"/>
    </location>
</feature>
<dbReference type="PANTHER" id="PTHR30183">
    <property type="entry name" value="MOLYBDENUM TRANSPORT SYSTEM PERMEASE PROTEIN MODB"/>
    <property type="match status" value="1"/>
</dbReference>
<keyword evidence="3" id="KW-1003">Cell membrane</keyword>
<proteinExistence type="inferred from homology"/>
<feature type="transmembrane region" description="Helical" evidence="7">
    <location>
        <begin position="101"/>
        <end position="121"/>
    </location>
</feature>
<evidence type="ECO:0000256" key="3">
    <source>
        <dbReference type="ARBA" id="ARBA00022475"/>
    </source>
</evidence>